<evidence type="ECO:0000313" key="4">
    <source>
        <dbReference type="EMBL" id="KAK1277735.1"/>
    </source>
</evidence>
<dbReference type="InterPro" id="IPR032867">
    <property type="entry name" value="DYW_dom"/>
</dbReference>
<feature type="domain" description="DYW" evidence="3">
    <location>
        <begin position="562"/>
        <end position="654"/>
    </location>
</feature>
<dbReference type="PROSITE" id="PS51375">
    <property type="entry name" value="PPR"/>
    <property type="match status" value="3"/>
</dbReference>
<dbReference type="EMBL" id="JAUJYN010000002">
    <property type="protein sequence ID" value="KAK1277735.1"/>
    <property type="molecule type" value="Genomic_DNA"/>
</dbReference>
<protein>
    <submittedName>
        <fullName evidence="4">Pentatricopeptide repeat-containing protein</fullName>
    </submittedName>
</protein>
<dbReference type="GO" id="GO:0009451">
    <property type="term" value="P:RNA modification"/>
    <property type="evidence" value="ECO:0007669"/>
    <property type="project" value="InterPro"/>
</dbReference>
<dbReference type="FunFam" id="1.25.40.10:FF:000344">
    <property type="entry name" value="Pentatricopeptide repeat-containing protein"/>
    <property type="match status" value="1"/>
</dbReference>
<dbReference type="SUPFAM" id="SSF48452">
    <property type="entry name" value="TPR-like"/>
    <property type="match status" value="1"/>
</dbReference>
<feature type="repeat" description="PPR" evidence="2">
    <location>
        <begin position="242"/>
        <end position="276"/>
    </location>
</feature>
<dbReference type="Pfam" id="PF20431">
    <property type="entry name" value="E_motif"/>
    <property type="match status" value="1"/>
</dbReference>
<dbReference type="PANTHER" id="PTHR47926:SF540">
    <property type="entry name" value="PENTATRICOPEPTIDE REPEAT-CONTAINING PROTEIN"/>
    <property type="match status" value="1"/>
</dbReference>
<dbReference type="Proteomes" id="UP001179952">
    <property type="component" value="Unassembled WGS sequence"/>
</dbReference>
<dbReference type="PANTHER" id="PTHR47926">
    <property type="entry name" value="PENTATRICOPEPTIDE REPEAT-CONTAINING PROTEIN"/>
    <property type="match status" value="1"/>
</dbReference>
<dbReference type="NCBIfam" id="TIGR00756">
    <property type="entry name" value="PPR"/>
    <property type="match status" value="3"/>
</dbReference>
<accession>A0AAV9BMD2</accession>
<sequence>MKLQPKSTTKTLSTHHFLQSFLPHHHHHHHHHPSPSPKTYASLFQSLTSDRPSFLKQSQQLHAHLTHLGLLHPHHPHPLLAAKLVALYASNADLLSASLIIDSLSPPSLLPYNALIRGLSRFARFDDALLAFHRMLSRHRLSPDHFTYPFVLKSCAELSLRTVGECVHSRCVKSGLESDGYVATSLIDLYSKLGSIRQARRLFDGLPVRDVASGNVMIGGYMRLGEVGNAEEVFEGMGVRRNVVSWTAMVSGFAQNGYADRALGVFDEMVGSGGDVRPNWVTVVSVLPACSHSAALDHGERIHGYARLIGADAYPSVQVALVAMYAKCGSLVKARGCFDQMRDCDKGIVAWNTMITAYASHGRGLESVAVFECMIKAGVKPDSISFTGLLSGCSHSGLVDLGLKYFEDMSNVYSIEPRSEHYACTVDLLGRTGRLIEAKELIDRMVVEAGPSIWGALLSACKTYKNLEMAEVAAEKLFELEPHNCGNYVMLSNMYAEVGRWDDVNRLRVLSKERGLKKSPGCSWTEINGESHVFVGGDTSHPQVAEIYKLLEELPKKMRARGYVPDTSFVLHDVSGEEKECHLNTHSEKLAIAFGLLNTCPGTVLRVTKNLRICMDCHTATKFISMIYDREIIVRDVNRFHHFKDGSCSCGDYW</sequence>
<reference evidence="4" key="2">
    <citation type="submission" date="2023-06" db="EMBL/GenBank/DDBJ databases">
        <authorList>
            <person name="Ma L."/>
            <person name="Liu K.-W."/>
            <person name="Li Z."/>
            <person name="Hsiao Y.-Y."/>
            <person name="Qi Y."/>
            <person name="Fu T."/>
            <person name="Tang G."/>
            <person name="Zhang D."/>
            <person name="Sun W.-H."/>
            <person name="Liu D.-K."/>
            <person name="Li Y."/>
            <person name="Chen G.-Z."/>
            <person name="Liu X.-D."/>
            <person name="Liao X.-Y."/>
            <person name="Jiang Y.-T."/>
            <person name="Yu X."/>
            <person name="Hao Y."/>
            <person name="Huang J."/>
            <person name="Zhao X.-W."/>
            <person name="Ke S."/>
            <person name="Chen Y.-Y."/>
            <person name="Wu W.-L."/>
            <person name="Hsu J.-L."/>
            <person name="Lin Y.-F."/>
            <person name="Huang M.-D."/>
            <person name="Li C.-Y."/>
            <person name="Huang L."/>
            <person name="Wang Z.-W."/>
            <person name="Zhao X."/>
            <person name="Zhong W.-Y."/>
            <person name="Peng D.-H."/>
            <person name="Ahmad S."/>
            <person name="Lan S."/>
            <person name="Zhang J.-S."/>
            <person name="Tsai W.-C."/>
            <person name="Van De Peer Y."/>
            <person name="Liu Z.-J."/>
        </authorList>
    </citation>
    <scope>NUCLEOTIDE SEQUENCE</scope>
    <source>
        <strain evidence="4">SCP</strain>
        <tissue evidence="4">Leaves</tissue>
    </source>
</reference>
<organism evidence="4 5">
    <name type="scientific">Acorus gramineus</name>
    <name type="common">Dwarf sweet flag</name>
    <dbReference type="NCBI Taxonomy" id="55184"/>
    <lineage>
        <taxon>Eukaryota</taxon>
        <taxon>Viridiplantae</taxon>
        <taxon>Streptophyta</taxon>
        <taxon>Embryophyta</taxon>
        <taxon>Tracheophyta</taxon>
        <taxon>Spermatophyta</taxon>
        <taxon>Magnoliopsida</taxon>
        <taxon>Liliopsida</taxon>
        <taxon>Acoraceae</taxon>
        <taxon>Acorus</taxon>
    </lineage>
</organism>
<dbReference type="AlphaFoldDB" id="A0AAV9BMD2"/>
<evidence type="ECO:0000256" key="2">
    <source>
        <dbReference type="PROSITE-ProRule" id="PRU00708"/>
    </source>
</evidence>
<dbReference type="Pfam" id="PF13041">
    <property type="entry name" value="PPR_2"/>
    <property type="match status" value="1"/>
</dbReference>
<gene>
    <name evidence="4" type="ORF">QJS04_geneDACA021344</name>
</gene>
<dbReference type="FunFam" id="1.25.40.10:FF:000031">
    <property type="entry name" value="Pentatricopeptide repeat-containing protein mitochondrial"/>
    <property type="match status" value="1"/>
</dbReference>
<keyword evidence="1" id="KW-0677">Repeat</keyword>
<dbReference type="Gene3D" id="1.25.40.10">
    <property type="entry name" value="Tetratricopeptide repeat domain"/>
    <property type="match status" value="3"/>
</dbReference>
<dbReference type="InterPro" id="IPR046960">
    <property type="entry name" value="PPR_At4g14850-like_plant"/>
</dbReference>
<proteinExistence type="predicted"/>
<dbReference type="Pfam" id="PF14432">
    <property type="entry name" value="DYW_deaminase"/>
    <property type="match status" value="1"/>
</dbReference>
<dbReference type="InterPro" id="IPR046848">
    <property type="entry name" value="E_motif"/>
</dbReference>
<keyword evidence="5" id="KW-1185">Reference proteome</keyword>
<evidence type="ECO:0000313" key="5">
    <source>
        <dbReference type="Proteomes" id="UP001179952"/>
    </source>
</evidence>
<comment type="caution">
    <text evidence="4">The sequence shown here is derived from an EMBL/GenBank/DDBJ whole genome shotgun (WGS) entry which is preliminary data.</text>
</comment>
<dbReference type="Pfam" id="PF20430">
    <property type="entry name" value="Eplus_motif"/>
    <property type="match status" value="1"/>
</dbReference>
<evidence type="ECO:0000256" key="1">
    <source>
        <dbReference type="ARBA" id="ARBA00022737"/>
    </source>
</evidence>
<dbReference type="GO" id="GO:0003723">
    <property type="term" value="F:RNA binding"/>
    <property type="evidence" value="ECO:0007669"/>
    <property type="project" value="InterPro"/>
</dbReference>
<evidence type="ECO:0000259" key="3">
    <source>
        <dbReference type="Pfam" id="PF14432"/>
    </source>
</evidence>
<reference evidence="4" key="1">
    <citation type="journal article" date="2023" name="Nat. Commun.">
        <title>Diploid and tetraploid genomes of Acorus and the evolution of monocots.</title>
        <authorList>
            <person name="Ma L."/>
            <person name="Liu K.W."/>
            <person name="Li Z."/>
            <person name="Hsiao Y.Y."/>
            <person name="Qi Y."/>
            <person name="Fu T."/>
            <person name="Tang G.D."/>
            <person name="Zhang D."/>
            <person name="Sun W.H."/>
            <person name="Liu D.K."/>
            <person name="Li Y."/>
            <person name="Chen G.Z."/>
            <person name="Liu X.D."/>
            <person name="Liao X.Y."/>
            <person name="Jiang Y.T."/>
            <person name="Yu X."/>
            <person name="Hao Y."/>
            <person name="Huang J."/>
            <person name="Zhao X.W."/>
            <person name="Ke S."/>
            <person name="Chen Y.Y."/>
            <person name="Wu W.L."/>
            <person name="Hsu J.L."/>
            <person name="Lin Y.F."/>
            <person name="Huang M.D."/>
            <person name="Li C.Y."/>
            <person name="Huang L."/>
            <person name="Wang Z.W."/>
            <person name="Zhao X."/>
            <person name="Zhong W.Y."/>
            <person name="Peng D.H."/>
            <person name="Ahmad S."/>
            <person name="Lan S."/>
            <person name="Zhang J.S."/>
            <person name="Tsai W.C."/>
            <person name="Van de Peer Y."/>
            <person name="Liu Z.J."/>
        </authorList>
    </citation>
    <scope>NUCLEOTIDE SEQUENCE</scope>
    <source>
        <strain evidence="4">SCP</strain>
    </source>
</reference>
<feature type="repeat" description="PPR" evidence="2">
    <location>
        <begin position="108"/>
        <end position="143"/>
    </location>
</feature>
<name>A0AAV9BMD2_ACOGR</name>
<feature type="repeat" description="PPR" evidence="2">
    <location>
        <begin position="347"/>
        <end position="381"/>
    </location>
</feature>
<dbReference type="GO" id="GO:0008270">
    <property type="term" value="F:zinc ion binding"/>
    <property type="evidence" value="ECO:0007669"/>
    <property type="project" value="InterPro"/>
</dbReference>
<dbReference type="FunFam" id="1.25.40.10:FF:000366">
    <property type="entry name" value="Pentatricopeptide (PPR) repeat-containing protein"/>
    <property type="match status" value="1"/>
</dbReference>
<dbReference type="InterPro" id="IPR002885">
    <property type="entry name" value="PPR_rpt"/>
</dbReference>
<dbReference type="InterPro" id="IPR011990">
    <property type="entry name" value="TPR-like_helical_dom_sf"/>
</dbReference>
<dbReference type="InterPro" id="IPR046849">
    <property type="entry name" value="E2_motif"/>
</dbReference>
<dbReference type="Pfam" id="PF01535">
    <property type="entry name" value="PPR"/>
    <property type="match status" value="6"/>
</dbReference>